<feature type="compositionally biased region" description="Basic and acidic residues" evidence="1">
    <location>
        <begin position="1"/>
        <end position="14"/>
    </location>
</feature>
<accession>A0AAD3TMN7</accession>
<keyword evidence="3" id="KW-1185">Reference proteome</keyword>
<dbReference type="EMBL" id="BSYO01000065">
    <property type="protein sequence ID" value="GMH32094.1"/>
    <property type="molecule type" value="Genomic_DNA"/>
</dbReference>
<organism evidence="2 3">
    <name type="scientific">Nepenthes gracilis</name>
    <name type="common">Slender pitcher plant</name>
    <dbReference type="NCBI Taxonomy" id="150966"/>
    <lineage>
        <taxon>Eukaryota</taxon>
        <taxon>Viridiplantae</taxon>
        <taxon>Streptophyta</taxon>
        <taxon>Embryophyta</taxon>
        <taxon>Tracheophyta</taxon>
        <taxon>Spermatophyta</taxon>
        <taxon>Magnoliopsida</taxon>
        <taxon>eudicotyledons</taxon>
        <taxon>Gunneridae</taxon>
        <taxon>Pentapetalae</taxon>
        <taxon>Caryophyllales</taxon>
        <taxon>Nepenthaceae</taxon>
        <taxon>Nepenthes</taxon>
    </lineage>
</organism>
<dbReference type="AlphaFoldDB" id="A0AAD3TMN7"/>
<proteinExistence type="predicted"/>
<sequence length="121" mass="13387">MSEDPRSLDPRTHEMASSQYRIIPRKDGTQGRHPNTIKRKSGCCDSRDARSAVTGCRLHSPKTGPCRFSALALHQNTTNKLLQEPCGFLLPFFSLLDAAEPAAVEVGAAQLFEIMKQHLLL</sequence>
<evidence type="ECO:0000256" key="1">
    <source>
        <dbReference type="SAM" id="MobiDB-lite"/>
    </source>
</evidence>
<reference evidence="2" key="1">
    <citation type="submission" date="2023-05" db="EMBL/GenBank/DDBJ databases">
        <title>Nepenthes gracilis genome sequencing.</title>
        <authorList>
            <person name="Fukushima K."/>
        </authorList>
    </citation>
    <scope>NUCLEOTIDE SEQUENCE</scope>
    <source>
        <strain evidence="2">SING2019-196</strain>
    </source>
</reference>
<evidence type="ECO:0000313" key="2">
    <source>
        <dbReference type="EMBL" id="GMH32094.1"/>
    </source>
</evidence>
<name>A0AAD3TMN7_NEPGR</name>
<dbReference type="Proteomes" id="UP001279734">
    <property type="component" value="Unassembled WGS sequence"/>
</dbReference>
<feature type="region of interest" description="Disordered" evidence="1">
    <location>
        <begin position="1"/>
        <end position="47"/>
    </location>
</feature>
<protein>
    <submittedName>
        <fullName evidence="2">Uncharacterized protein</fullName>
    </submittedName>
</protein>
<comment type="caution">
    <text evidence="2">The sequence shown here is derived from an EMBL/GenBank/DDBJ whole genome shotgun (WGS) entry which is preliminary data.</text>
</comment>
<evidence type="ECO:0000313" key="3">
    <source>
        <dbReference type="Proteomes" id="UP001279734"/>
    </source>
</evidence>
<gene>
    <name evidence="2" type="ORF">Nepgr_033938</name>
</gene>